<dbReference type="Gene3D" id="1.10.760.10">
    <property type="entry name" value="Cytochrome c-like domain"/>
    <property type="match status" value="2"/>
</dbReference>
<reference evidence="8" key="1">
    <citation type="submission" date="2015-10" db="EMBL/GenBank/DDBJ databases">
        <title>Description of Candidatus Tenderia electrophaga gen. nov, sp. nov., an Uncultivated Electroautotroph from a Biocathode Enrichment.</title>
        <authorList>
            <person name="Eddie B.J."/>
            <person name="Malanoski A.P."/>
            <person name="Wang Z."/>
            <person name="Hall R.J."/>
            <person name="Oh S.D."/>
            <person name="Heiner C."/>
            <person name="Lin B."/>
            <person name="Strycharz-Glaven S.M."/>
        </authorList>
    </citation>
    <scope>NUCLEOTIDE SEQUENCE [LARGE SCALE GENOMIC DNA]</scope>
    <source>
        <strain evidence="8">NRL1</strain>
    </source>
</reference>
<evidence type="ECO:0000256" key="5">
    <source>
        <dbReference type="ARBA" id="ARBA00023004"/>
    </source>
</evidence>
<dbReference type="GO" id="GO:0005506">
    <property type="term" value="F:iron ion binding"/>
    <property type="evidence" value="ECO:0007669"/>
    <property type="project" value="InterPro"/>
</dbReference>
<dbReference type="InterPro" id="IPR051459">
    <property type="entry name" value="Cytochrome_c-type_DH"/>
</dbReference>
<keyword evidence="1" id="KW-0813">Transport</keyword>
<proteinExistence type="predicted"/>
<evidence type="ECO:0000259" key="7">
    <source>
        <dbReference type="PROSITE" id="PS51007"/>
    </source>
</evidence>
<accession>A0A0S2T9T9</accession>
<gene>
    <name evidence="8" type="ORF">Tel_01355</name>
</gene>
<dbReference type="PANTHER" id="PTHR35008">
    <property type="entry name" value="BLL4482 PROTEIN-RELATED"/>
    <property type="match status" value="1"/>
</dbReference>
<dbReference type="STRING" id="1748243.Tel_01355"/>
<dbReference type="SUPFAM" id="SSF46626">
    <property type="entry name" value="Cytochrome c"/>
    <property type="match status" value="2"/>
</dbReference>
<dbReference type="KEGG" id="tee:Tel_01355"/>
<evidence type="ECO:0000313" key="8">
    <source>
        <dbReference type="EMBL" id="ALP51891.1"/>
    </source>
</evidence>
<dbReference type="Proteomes" id="UP000055136">
    <property type="component" value="Chromosome"/>
</dbReference>
<dbReference type="EMBL" id="CP013099">
    <property type="protein sequence ID" value="ALP51891.1"/>
    <property type="molecule type" value="Genomic_DNA"/>
</dbReference>
<dbReference type="PANTHER" id="PTHR35008:SF4">
    <property type="entry name" value="BLL4482 PROTEIN"/>
    <property type="match status" value="1"/>
</dbReference>
<evidence type="ECO:0000313" key="9">
    <source>
        <dbReference type="Proteomes" id="UP000055136"/>
    </source>
</evidence>
<organism evidence="8 9">
    <name type="scientific">Candidatus Tenderia electrophaga</name>
    <dbReference type="NCBI Taxonomy" id="1748243"/>
    <lineage>
        <taxon>Bacteria</taxon>
        <taxon>Pseudomonadati</taxon>
        <taxon>Pseudomonadota</taxon>
        <taxon>Gammaproteobacteria</taxon>
        <taxon>Candidatus Tenderiales</taxon>
        <taxon>Candidatus Tenderiaceae</taxon>
        <taxon>Candidatus Tenderia</taxon>
    </lineage>
</organism>
<evidence type="ECO:0000256" key="3">
    <source>
        <dbReference type="ARBA" id="ARBA00022723"/>
    </source>
</evidence>
<feature type="domain" description="Cytochrome c" evidence="7">
    <location>
        <begin position="139"/>
        <end position="227"/>
    </location>
</feature>
<feature type="domain" description="Cytochrome c" evidence="7">
    <location>
        <begin position="52"/>
        <end position="138"/>
    </location>
</feature>
<evidence type="ECO:0000256" key="1">
    <source>
        <dbReference type="ARBA" id="ARBA00022448"/>
    </source>
</evidence>
<evidence type="ECO:0000256" key="4">
    <source>
        <dbReference type="ARBA" id="ARBA00022982"/>
    </source>
</evidence>
<name>A0A0S2T9T9_9GAMM</name>
<keyword evidence="2 6" id="KW-0349">Heme</keyword>
<dbReference type="InterPro" id="IPR009056">
    <property type="entry name" value="Cyt_c-like_dom"/>
</dbReference>
<dbReference type="GO" id="GO:0020037">
    <property type="term" value="F:heme binding"/>
    <property type="evidence" value="ECO:0007669"/>
    <property type="project" value="InterPro"/>
</dbReference>
<protein>
    <recommendedName>
        <fullName evidence="7">Cytochrome c domain-containing protein</fullName>
    </recommendedName>
</protein>
<dbReference type="Pfam" id="PF00034">
    <property type="entry name" value="Cytochrom_C"/>
    <property type="match status" value="1"/>
</dbReference>
<sequence length="233" mass="26210">MVLGLFFFLAPLGQTYGADDLDAEQKKQLKHEMRESRKEIRKVMKQARDKSHRAVRGSLVYKAYCVLCHGAKGDGNAKMRKVHGDLPLTITKRSPEYFRKIVVGGGEAVGRSRFMPTWQDELTDEQIEDVVMYLSMITDPVRRGEIVFKTNCILCHGVNGDGMGRASVLFDPPPADLTRSDKNDTYKKMIITMGGEAMGRSPVMPIWGQELSEAQIDDVVNYLRHILVVPPPE</sequence>
<keyword evidence="9" id="KW-1185">Reference proteome</keyword>
<evidence type="ECO:0000256" key="6">
    <source>
        <dbReference type="PROSITE-ProRule" id="PRU00433"/>
    </source>
</evidence>
<dbReference type="GO" id="GO:0009055">
    <property type="term" value="F:electron transfer activity"/>
    <property type="evidence" value="ECO:0007669"/>
    <property type="project" value="InterPro"/>
</dbReference>
<dbReference type="InterPro" id="IPR008168">
    <property type="entry name" value="Cyt_C_IC"/>
</dbReference>
<dbReference type="PROSITE" id="PS51007">
    <property type="entry name" value="CYTC"/>
    <property type="match status" value="2"/>
</dbReference>
<dbReference type="InterPro" id="IPR036909">
    <property type="entry name" value="Cyt_c-like_dom_sf"/>
</dbReference>
<keyword evidence="5 6" id="KW-0408">Iron</keyword>
<dbReference type="PRINTS" id="PR00605">
    <property type="entry name" value="CYTCHROMECIC"/>
</dbReference>
<dbReference type="Pfam" id="PF13442">
    <property type="entry name" value="Cytochrome_CBB3"/>
    <property type="match status" value="1"/>
</dbReference>
<keyword evidence="3 6" id="KW-0479">Metal-binding</keyword>
<evidence type="ECO:0000256" key="2">
    <source>
        <dbReference type="ARBA" id="ARBA00022617"/>
    </source>
</evidence>
<dbReference type="AlphaFoldDB" id="A0A0S2T9T9"/>
<keyword evidence="4" id="KW-0249">Electron transport</keyword>